<accession>A0AAN7SQG4</accession>
<dbReference type="GO" id="GO:0005615">
    <property type="term" value="C:extracellular space"/>
    <property type="evidence" value="ECO:0007669"/>
    <property type="project" value="InterPro"/>
</dbReference>
<feature type="chain" id="PRO_5042921203" description="Serpin domain-containing protein" evidence="5">
    <location>
        <begin position="18"/>
        <end position="746"/>
    </location>
</feature>
<evidence type="ECO:0000256" key="5">
    <source>
        <dbReference type="SAM" id="SignalP"/>
    </source>
</evidence>
<dbReference type="SUPFAM" id="SSF56574">
    <property type="entry name" value="Serpins"/>
    <property type="match status" value="2"/>
</dbReference>
<evidence type="ECO:0000256" key="2">
    <source>
        <dbReference type="ARBA" id="ARBA00022690"/>
    </source>
</evidence>
<reference evidence="8" key="1">
    <citation type="submission" date="2023-01" db="EMBL/GenBank/DDBJ databases">
        <title>Key to firefly adult light organ development and bioluminescence: homeobox transcription factors regulate luciferase expression and transportation to peroxisome.</title>
        <authorList>
            <person name="Fu X."/>
        </authorList>
    </citation>
    <scope>NUCLEOTIDE SEQUENCE [LARGE SCALE GENOMIC DNA]</scope>
</reference>
<feature type="domain" description="Serpin" evidence="6">
    <location>
        <begin position="33"/>
        <end position="377"/>
    </location>
</feature>
<dbReference type="PANTHER" id="PTHR11461">
    <property type="entry name" value="SERINE PROTEASE INHIBITOR, SERPIN"/>
    <property type="match status" value="1"/>
</dbReference>
<dbReference type="PANTHER" id="PTHR11461:SF211">
    <property type="entry name" value="GH10112P-RELATED"/>
    <property type="match status" value="1"/>
</dbReference>
<dbReference type="Pfam" id="PF00079">
    <property type="entry name" value="Serpin"/>
    <property type="match status" value="2"/>
</dbReference>
<name>A0AAN7SQG4_9COLE</name>
<evidence type="ECO:0000256" key="1">
    <source>
        <dbReference type="ARBA" id="ARBA00009500"/>
    </source>
</evidence>
<dbReference type="InterPro" id="IPR023796">
    <property type="entry name" value="Serpin_dom"/>
</dbReference>
<dbReference type="Gene3D" id="2.30.39.10">
    <property type="entry name" value="Alpha-1-antitrypsin, domain 1"/>
    <property type="match status" value="2"/>
</dbReference>
<evidence type="ECO:0000313" key="8">
    <source>
        <dbReference type="Proteomes" id="UP001353858"/>
    </source>
</evidence>
<dbReference type="InterPro" id="IPR042178">
    <property type="entry name" value="Serpin_sf_1"/>
</dbReference>
<comment type="caution">
    <text evidence="7">The sequence shown here is derived from an EMBL/GenBank/DDBJ whole genome shotgun (WGS) entry which is preliminary data.</text>
</comment>
<sequence length="746" mass="83606">MKIIVALLVFEIVFVLGDNNLDQFSESNREFSANIYKELAEENSGNFVGCPMSTEIVLSMVHAGAREKTASQLAHGLSLPNSNTKINSMMKAILPKLESKPQYFTLKSVNKMYVGKDLNILPSFKSTVVDVFKAAVENINFKAKDNAAHEINKWVEEQTENHIKDLISVQDITDETKAVLLNAMYFQATWAKRFYEGSTKKTDFHTGKIGKVLVDMMDKTDSFGYHECSDLKSKYLKMDYLGSDLSMVVVLPDEKDGLPLVESKIHEVLKNQKYDYKKVHVNFPKFKMDATIKFIPILEKLGVIDLFKPHANLHGISSDSQLYITNVIQKNYIEVNEKGTMAASATAAIAGVGASFDPEPPKEFIADHPFLYYINSPAGNTPCNILANFNFEFWELAEENSGNFVGCPMSTETVLSMVHAGAREKTASQLAHGLSLPNSKTQINSMMKAILPKLESRPQLFTLKSVNKMYVGKDLNILPGFKSTVVDVFKAAVENINFKDKDHAVHKMNNWVEEQSENHIKDLISVQDITDETKAVLLNAMYFQATWLKRFYVGSTKKTDFHTGKVGKVLVDMMDNTDSYGYHECSDIKSKYLKMDYLGIGLSMVVVLPDEIDGLPLVESKIHEVLKNQKYDYKKVHVNFPKFKMDATIKFIPILEKLGVIDLFKPHANLHGISSDSQLYITNVIQKNYIEVNEKGTMAASATAAIAGVGASFDPEPPKEFIADHPFLYYIDSPAGILFIGRYSGH</sequence>
<keyword evidence="2" id="KW-0646">Protease inhibitor</keyword>
<dbReference type="InterPro" id="IPR023795">
    <property type="entry name" value="Serpin_CS"/>
</dbReference>
<protein>
    <recommendedName>
        <fullName evidence="6">Serpin domain-containing protein</fullName>
    </recommendedName>
</protein>
<keyword evidence="8" id="KW-1185">Reference proteome</keyword>
<dbReference type="SMART" id="SM00093">
    <property type="entry name" value="SERPIN"/>
    <property type="match status" value="2"/>
</dbReference>
<evidence type="ECO:0000256" key="4">
    <source>
        <dbReference type="RuleBase" id="RU000411"/>
    </source>
</evidence>
<evidence type="ECO:0000313" key="7">
    <source>
        <dbReference type="EMBL" id="KAK4878220.1"/>
    </source>
</evidence>
<dbReference type="InterPro" id="IPR036186">
    <property type="entry name" value="Serpin_sf"/>
</dbReference>
<dbReference type="Proteomes" id="UP001353858">
    <property type="component" value="Unassembled WGS sequence"/>
</dbReference>
<gene>
    <name evidence="7" type="ORF">RN001_010726</name>
</gene>
<evidence type="ECO:0000259" key="6">
    <source>
        <dbReference type="SMART" id="SM00093"/>
    </source>
</evidence>
<evidence type="ECO:0000256" key="3">
    <source>
        <dbReference type="ARBA" id="ARBA00022900"/>
    </source>
</evidence>
<dbReference type="AlphaFoldDB" id="A0AAN7SQG4"/>
<feature type="domain" description="Serpin" evidence="6">
    <location>
        <begin position="389"/>
        <end position="746"/>
    </location>
</feature>
<proteinExistence type="inferred from homology"/>
<feature type="signal peptide" evidence="5">
    <location>
        <begin position="1"/>
        <end position="17"/>
    </location>
</feature>
<dbReference type="PROSITE" id="PS00284">
    <property type="entry name" value="SERPIN"/>
    <property type="match status" value="1"/>
</dbReference>
<dbReference type="InterPro" id="IPR042185">
    <property type="entry name" value="Serpin_sf_2"/>
</dbReference>
<dbReference type="EMBL" id="JARPUR010000004">
    <property type="protein sequence ID" value="KAK4878220.1"/>
    <property type="molecule type" value="Genomic_DNA"/>
</dbReference>
<keyword evidence="5" id="KW-0732">Signal</keyword>
<dbReference type="Gene3D" id="3.30.497.10">
    <property type="entry name" value="Antithrombin, subunit I, domain 2"/>
    <property type="match status" value="2"/>
</dbReference>
<dbReference type="InterPro" id="IPR000215">
    <property type="entry name" value="Serpin_fam"/>
</dbReference>
<comment type="similarity">
    <text evidence="1 4">Belongs to the serpin family.</text>
</comment>
<organism evidence="7 8">
    <name type="scientific">Aquatica leii</name>
    <dbReference type="NCBI Taxonomy" id="1421715"/>
    <lineage>
        <taxon>Eukaryota</taxon>
        <taxon>Metazoa</taxon>
        <taxon>Ecdysozoa</taxon>
        <taxon>Arthropoda</taxon>
        <taxon>Hexapoda</taxon>
        <taxon>Insecta</taxon>
        <taxon>Pterygota</taxon>
        <taxon>Neoptera</taxon>
        <taxon>Endopterygota</taxon>
        <taxon>Coleoptera</taxon>
        <taxon>Polyphaga</taxon>
        <taxon>Elateriformia</taxon>
        <taxon>Elateroidea</taxon>
        <taxon>Lampyridae</taxon>
        <taxon>Luciolinae</taxon>
        <taxon>Aquatica</taxon>
    </lineage>
</organism>
<keyword evidence="3" id="KW-0722">Serine protease inhibitor</keyword>
<dbReference type="GO" id="GO:0004867">
    <property type="term" value="F:serine-type endopeptidase inhibitor activity"/>
    <property type="evidence" value="ECO:0007669"/>
    <property type="project" value="UniProtKB-KW"/>
</dbReference>